<dbReference type="PATRIC" id="fig|45068.5.peg.1727"/>
<dbReference type="Proteomes" id="UP000054997">
    <property type="component" value="Unassembled WGS sequence"/>
</dbReference>
<feature type="chain" id="PRO_5006914872" evidence="1">
    <location>
        <begin position="33"/>
        <end position="91"/>
    </location>
</feature>
<keyword evidence="3" id="KW-1185">Reference proteome</keyword>
<accession>A0A0W0VKR5</accession>
<evidence type="ECO:0000313" key="2">
    <source>
        <dbReference type="EMBL" id="KTD20705.1"/>
    </source>
</evidence>
<dbReference type="AlphaFoldDB" id="A0A0W0VKR5"/>
<organism evidence="2 3">
    <name type="scientific">Legionella londiniensis</name>
    <dbReference type="NCBI Taxonomy" id="45068"/>
    <lineage>
        <taxon>Bacteria</taxon>
        <taxon>Pseudomonadati</taxon>
        <taxon>Pseudomonadota</taxon>
        <taxon>Gammaproteobacteria</taxon>
        <taxon>Legionellales</taxon>
        <taxon>Legionellaceae</taxon>
        <taxon>Legionella</taxon>
    </lineage>
</organism>
<proteinExistence type="predicted"/>
<keyword evidence="1" id="KW-0732">Signal</keyword>
<comment type="caution">
    <text evidence="2">The sequence shown here is derived from an EMBL/GenBank/DDBJ whole genome shotgun (WGS) entry which is preliminary data.</text>
</comment>
<dbReference type="EMBL" id="LNYK01000019">
    <property type="protein sequence ID" value="KTD20705.1"/>
    <property type="molecule type" value="Genomic_DNA"/>
</dbReference>
<gene>
    <name evidence="2" type="ORF">Llon_1591</name>
</gene>
<dbReference type="STRING" id="45068.Llon_1591"/>
<reference evidence="2 3" key="1">
    <citation type="submission" date="2015-11" db="EMBL/GenBank/DDBJ databases">
        <title>Genomic analysis of 38 Legionella species identifies large and diverse effector repertoires.</title>
        <authorList>
            <person name="Burstein D."/>
            <person name="Amaro F."/>
            <person name="Zusman T."/>
            <person name="Lifshitz Z."/>
            <person name="Cohen O."/>
            <person name="Gilbert J.A."/>
            <person name="Pupko T."/>
            <person name="Shuman H.A."/>
            <person name="Segal G."/>
        </authorList>
    </citation>
    <scope>NUCLEOTIDE SEQUENCE [LARGE SCALE GENOMIC DNA]</scope>
    <source>
        <strain evidence="2 3">ATCC 49505</strain>
    </source>
</reference>
<evidence type="ECO:0000256" key="1">
    <source>
        <dbReference type="SAM" id="SignalP"/>
    </source>
</evidence>
<feature type="signal peptide" evidence="1">
    <location>
        <begin position="1"/>
        <end position="32"/>
    </location>
</feature>
<name>A0A0W0VKR5_9GAMM</name>
<sequence>MDPDFNSLYEGYNMKQLLKALCLLMLPWSAFATGNTANIPEICFGQFTYSEKFAFKESCEINRLIDVSRGKSISLYCSEGIFFYYYCVLKE</sequence>
<evidence type="ECO:0000313" key="3">
    <source>
        <dbReference type="Proteomes" id="UP000054997"/>
    </source>
</evidence>
<protein>
    <submittedName>
        <fullName evidence="2">Uncharacterized protein</fullName>
    </submittedName>
</protein>